<organism evidence="2 3">
    <name type="scientific">Trichophyton equinum (strain ATCC MYA-4606 / CBS 127.97)</name>
    <name type="common">Horse ringworm fungus</name>
    <dbReference type="NCBI Taxonomy" id="559882"/>
    <lineage>
        <taxon>Eukaryota</taxon>
        <taxon>Fungi</taxon>
        <taxon>Dikarya</taxon>
        <taxon>Ascomycota</taxon>
        <taxon>Pezizomycotina</taxon>
        <taxon>Eurotiomycetes</taxon>
        <taxon>Eurotiomycetidae</taxon>
        <taxon>Onygenales</taxon>
        <taxon>Arthrodermataceae</taxon>
        <taxon>Trichophyton</taxon>
    </lineage>
</organism>
<dbReference type="Proteomes" id="UP000009169">
    <property type="component" value="Unassembled WGS sequence"/>
</dbReference>
<dbReference type="EMBL" id="DS995808">
    <property type="protein sequence ID" value="EGE09481.1"/>
    <property type="molecule type" value="Genomic_DNA"/>
</dbReference>
<feature type="transmembrane region" description="Helical" evidence="1">
    <location>
        <begin position="78"/>
        <end position="95"/>
    </location>
</feature>
<keyword evidence="1" id="KW-0812">Transmembrane</keyword>
<name>F2Q5R3_TRIEC</name>
<evidence type="ECO:0000313" key="2">
    <source>
        <dbReference type="EMBL" id="EGE09481.1"/>
    </source>
</evidence>
<dbReference type="VEuPathDB" id="FungiDB:TEQG_08426"/>
<feature type="transmembrane region" description="Helical" evidence="1">
    <location>
        <begin position="6"/>
        <end position="39"/>
    </location>
</feature>
<proteinExistence type="predicted"/>
<evidence type="ECO:0000313" key="3">
    <source>
        <dbReference type="Proteomes" id="UP000009169"/>
    </source>
</evidence>
<dbReference type="AlphaFoldDB" id="F2Q5R3"/>
<accession>F2Q5R3</accession>
<keyword evidence="1" id="KW-1133">Transmembrane helix</keyword>
<gene>
    <name evidence="2" type="ORF">TEQG_08426</name>
</gene>
<evidence type="ECO:0000256" key="1">
    <source>
        <dbReference type="SAM" id="Phobius"/>
    </source>
</evidence>
<protein>
    <submittedName>
        <fullName evidence="2">Uncharacterized protein</fullName>
    </submittedName>
</protein>
<sequence>MNHRLGGWVVVVGYVVVVLAVVVVVVLFVGKLVVVLVVVVAEPLQLAQSVDLTLVPGSYIKGDYGGDRECIRKGCTRVRVLLALLLLLLLLLSSYKRQTAC</sequence>
<keyword evidence="1" id="KW-0472">Membrane</keyword>
<keyword evidence="3" id="KW-1185">Reference proteome</keyword>
<dbReference type="HOGENOM" id="CLU_2293683_0_0_1"/>
<reference evidence="3" key="1">
    <citation type="journal article" date="2012" name="MBio">
        <title>Comparative genome analysis of Trichophyton rubrum and related dermatophytes reveals candidate genes involved in infection.</title>
        <authorList>
            <person name="Martinez D.A."/>
            <person name="Oliver B.G."/>
            <person name="Graeser Y."/>
            <person name="Goldberg J.M."/>
            <person name="Li W."/>
            <person name="Martinez-Rossi N.M."/>
            <person name="Monod M."/>
            <person name="Shelest E."/>
            <person name="Barton R.C."/>
            <person name="Birch E."/>
            <person name="Brakhage A.A."/>
            <person name="Chen Z."/>
            <person name="Gurr S.J."/>
            <person name="Heiman D."/>
            <person name="Heitman J."/>
            <person name="Kosti I."/>
            <person name="Rossi A."/>
            <person name="Saif S."/>
            <person name="Samalova M."/>
            <person name="Saunders C.W."/>
            <person name="Shea T."/>
            <person name="Summerbell R.C."/>
            <person name="Xu J."/>
            <person name="Young S."/>
            <person name="Zeng Q."/>
            <person name="Birren B.W."/>
            <person name="Cuomo C.A."/>
            <person name="White T.C."/>
        </authorList>
    </citation>
    <scope>NUCLEOTIDE SEQUENCE [LARGE SCALE GENOMIC DNA]</scope>
    <source>
        <strain evidence="3">ATCC MYA-4606 / CBS 127.97</strain>
    </source>
</reference>